<organism evidence="10 11">
    <name type="scientific">Acrodontium crateriforme</name>
    <dbReference type="NCBI Taxonomy" id="150365"/>
    <lineage>
        <taxon>Eukaryota</taxon>
        <taxon>Fungi</taxon>
        <taxon>Dikarya</taxon>
        <taxon>Ascomycota</taxon>
        <taxon>Pezizomycotina</taxon>
        <taxon>Dothideomycetes</taxon>
        <taxon>Dothideomycetidae</taxon>
        <taxon>Mycosphaerellales</taxon>
        <taxon>Teratosphaeriaceae</taxon>
        <taxon>Acrodontium</taxon>
    </lineage>
</organism>
<evidence type="ECO:0000256" key="2">
    <source>
        <dbReference type="ARBA" id="ARBA00004177"/>
    </source>
</evidence>
<comment type="similarity">
    <text evidence="3">Belongs to the KXD1 family.</text>
</comment>
<comment type="function">
    <text evidence="1">Component of the biogenesis of lysosome-related organelles complex-1 (BLOC-1) involved in endosomal cargo sorting.</text>
</comment>
<name>A0AAQ3M596_9PEZI</name>
<dbReference type="PANTHER" id="PTHR37787">
    <property type="entry name" value="BIOGENESIS OF LYSOSOME-RELATED ORGANELLES COMPLEX 1 SUBUNIT KXD1"/>
    <property type="match status" value="1"/>
</dbReference>
<evidence type="ECO:0000259" key="9">
    <source>
        <dbReference type="Pfam" id="PF10241"/>
    </source>
</evidence>
<sequence>MSTYYNQYQPTRAVPVKGHGKQPQYVVASRPAYPQISRSPPEVPESISSGELYSSVSSNSSVSDGDSPPSGAVYEDLPAYMNHRLPTVYDPTNLDRTLVTQAQDSAELRMKQREIQEMQARVRARMARLRPNVAEGMRQAKEVQQDLEWTQRKMAAMNVRAAAKYPAQYRAANKRYPREHIDRSSSEDDESD</sequence>
<dbReference type="Pfam" id="PF10241">
    <property type="entry name" value="KxDL"/>
    <property type="match status" value="1"/>
</dbReference>
<accession>A0AAQ3M596</accession>
<dbReference type="GO" id="GO:0031083">
    <property type="term" value="C:BLOC-1 complex"/>
    <property type="evidence" value="ECO:0007669"/>
    <property type="project" value="TreeGrafter"/>
</dbReference>
<dbReference type="GO" id="GO:0032880">
    <property type="term" value="P:regulation of protein localization"/>
    <property type="evidence" value="ECO:0007669"/>
    <property type="project" value="TreeGrafter"/>
</dbReference>
<dbReference type="GO" id="GO:0007032">
    <property type="term" value="P:endosome organization"/>
    <property type="evidence" value="ECO:0007669"/>
    <property type="project" value="TreeGrafter"/>
</dbReference>
<evidence type="ECO:0000256" key="4">
    <source>
        <dbReference type="ARBA" id="ARBA00016207"/>
    </source>
</evidence>
<evidence type="ECO:0000256" key="8">
    <source>
        <dbReference type="SAM" id="MobiDB-lite"/>
    </source>
</evidence>
<proteinExistence type="inferred from homology"/>
<feature type="region of interest" description="Disordered" evidence="8">
    <location>
        <begin position="1"/>
        <end position="75"/>
    </location>
</feature>
<evidence type="ECO:0000256" key="3">
    <source>
        <dbReference type="ARBA" id="ARBA00005913"/>
    </source>
</evidence>
<dbReference type="EMBL" id="CP138583">
    <property type="protein sequence ID" value="WPH00101.1"/>
    <property type="molecule type" value="Genomic_DNA"/>
</dbReference>
<protein>
    <recommendedName>
        <fullName evidence="4">Biogenesis of lysosome-related organelles complex 1 subunit KXD1</fullName>
    </recommendedName>
    <alternativeName>
        <fullName evidence="7">KxDL homolog</fullName>
    </alternativeName>
</protein>
<dbReference type="Proteomes" id="UP001303373">
    <property type="component" value="Chromosome 4"/>
</dbReference>
<evidence type="ECO:0000313" key="10">
    <source>
        <dbReference type="EMBL" id="WPH00101.1"/>
    </source>
</evidence>
<keyword evidence="6" id="KW-0967">Endosome</keyword>
<feature type="compositionally biased region" description="Polar residues" evidence="8">
    <location>
        <begin position="1"/>
        <end position="10"/>
    </location>
</feature>
<comment type="subcellular location">
    <subcellularLocation>
        <location evidence="2">Endosome</location>
    </subcellularLocation>
</comment>
<keyword evidence="5" id="KW-0813">Transport</keyword>
<gene>
    <name evidence="10" type="ORF">R9X50_00292400</name>
</gene>
<feature type="domain" description="KxDL" evidence="9">
    <location>
        <begin position="85"/>
        <end position="169"/>
    </location>
</feature>
<evidence type="ECO:0000256" key="7">
    <source>
        <dbReference type="ARBA" id="ARBA00029808"/>
    </source>
</evidence>
<dbReference type="InterPro" id="IPR051390">
    <property type="entry name" value="BLOC-1_subunit_KXD1"/>
</dbReference>
<evidence type="ECO:0000256" key="1">
    <source>
        <dbReference type="ARBA" id="ARBA00002069"/>
    </source>
</evidence>
<evidence type="ECO:0000256" key="6">
    <source>
        <dbReference type="ARBA" id="ARBA00022753"/>
    </source>
</evidence>
<dbReference type="AlphaFoldDB" id="A0AAQ3M596"/>
<feature type="compositionally biased region" description="Basic and acidic residues" evidence="8">
    <location>
        <begin position="176"/>
        <end position="186"/>
    </location>
</feature>
<evidence type="ECO:0000313" key="11">
    <source>
        <dbReference type="Proteomes" id="UP001303373"/>
    </source>
</evidence>
<keyword evidence="11" id="KW-1185">Reference proteome</keyword>
<dbReference type="GO" id="GO:0005768">
    <property type="term" value="C:endosome"/>
    <property type="evidence" value="ECO:0007669"/>
    <property type="project" value="UniProtKB-SubCell"/>
</dbReference>
<feature type="compositionally biased region" description="Low complexity" evidence="8">
    <location>
        <begin position="45"/>
        <end position="70"/>
    </location>
</feature>
<reference evidence="10 11" key="1">
    <citation type="submission" date="2023-11" db="EMBL/GenBank/DDBJ databases">
        <title>An acidophilic fungus is an integral part of prey digestion in a carnivorous sundew plant.</title>
        <authorList>
            <person name="Tsai I.J."/>
        </authorList>
    </citation>
    <scope>NUCLEOTIDE SEQUENCE [LARGE SCALE GENOMIC DNA]</scope>
    <source>
        <strain evidence="10">169a</strain>
    </source>
</reference>
<dbReference type="InterPro" id="IPR019371">
    <property type="entry name" value="KxDL_dom"/>
</dbReference>
<evidence type="ECO:0000256" key="5">
    <source>
        <dbReference type="ARBA" id="ARBA00022448"/>
    </source>
</evidence>
<dbReference type="PANTHER" id="PTHR37787:SF1">
    <property type="entry name" value="BIOGENESIS OF LYSOSOME-RELATED ORGANELLES COMPLEX 1 SUBUNIT KXD1"/>
    <property type="match status" value="1"/>
</dbReference>
<feature type="region of interest" description="Disordered" evidence="8">
    <location>
        <begin position="167"/>
        <end position="192"/>
    </location>
</feature>